<evidence type="ECO:0000256" key="1">
    <source>
        <dbReference type="SAM" id="MobiDB-lite"/>
    </source>
</evidence>
<dbReference type="AlphaFoldDB" id="A0A7J0H7V9"/>
<accession>A0A7J0H7V9</accession>
<comment type="caution">
    <text evidence="2">The sequence shown here is derived from an EMBL/GenBank/DDBJ whole genome shotgun (WGS) entry which is preliminary data.</text>
</comment>
<dbReference type="Proteomes" id="UP000585474">
    <property type="component" value="Unassembled WGS sequence"/>
</dbReference>
<organism evidence="2 3">
    <name type="scientific">Actinidia rufa</name>
    <dbReference type="NCBI Taxonomy" id="165716"/>
    <lineage>
        <taxon>Eukaryota</taxon>
        <taxon>Viridiplantae</taxon>
        <taxon>Streptophyta</taxon>
        <taxon>Embryophyta</taxon>
        <taxon>Tracheophyta</taxon>
        <taxon>Spermatophyta</taxon>
        <taxon>Magnoliopsida</taxon>
        <taxon>eudicotyledons</taxon>
        <taxon>Gunneridae</taxon>
        <taxon>Pentapetalae</taxon>
        <taxon>asterids</taxon>
        <taxon>Ericales</taxon>
        <taxon>Actinidiaceae</taxon>
        <taxon>Actinidia</taxon>
    </lineage>
</organism>
<protein>
    <submittedName>
        <fullName evidence="2">Uncharacterized protein</fullName>
    </submittedName>
</protein>
<dbReference type="OrthoDB" id="1921190at2759"/>
<dbReference type="PANTHER" id="PTHR32011:SF6">
    <property type="entry name" value="KNR4_SMI1-LIKE DOMAIN-CONTAINING PROTEIN"/>
    <property type="match status" value="1"/>
</dbReference>
<evidence type="ECO:0000313" key="2">
    <source>
        <dbReference type="EMBL" id="GFZ18854.1"/>
    </source>
</evidence>
<sequence>MGGNGGGGAGHGEIFWCNLCNSWAAKVAWVLAVVMKNPQTQSPNQGASASRSQPTPRQSLITSVPATFPSTTPLSDDEFATVESNFRFIFPPDLRSILQEGLPVGPGFPNWRSASPQQLQILTTLPILGLSKQVETHKFWAQSWGSKPRDADEAVKTAQEFLTKAPVLVPIYRQFYIPSSRNLAGNPVFYIHGGDVELSSFDVAGFFQRIDFGARQGGKRRTSLPSLLQAPAWAATEARRIEFWTDMAARGDTRGWWSGDLVGCMEEACCRLRDGGWREEEVREMTMMDGGDGSDRTVLRGRESVTWHVRVLSRRLLRAGWSTEDVVDSLGCHCESGGPDVESWLDLSAHKELPSGSYMRYDIS</sequence>
<dbReference type="PANTHER" id="PTHR32011">
    <property type="entry name" value="OS08G0472400 PROTEIN"/>
    <property type="match status" value="1"/>
</dbReference>
<dbReference type="EMBL" id="BJWL01000027">
    <property type="protein sequence ID" value="GFZ18854.1"/>
    <property type="molecule type" value="Genomic_DNA"/>
</dbReference>
<gene>
    <name evidence="2" type="ORF">Acr_27g0005930</name>
</gene>
<keyword evidence="3" id="KW-1185">Reference proteome</keyword>
<reference evidence="2 3" key="1">
    <citation type="submission" date="2019-07" db="EMBL/GenBank/DDBJ databases">
        <title>De Novo Assembly of kiwifruit Actinidia rufa.</title>
        <authorList>
            <person name="Sugita-Konishi S."/>
            <person name="Sato K."/>
            <person name="Mori E."/>
            <person name="Abe Y."/>
            <person name="Kisaki G."/>
            <person name="Hamano K."/>
            <person name="Suezawa K."/>
            <person name="Otani M."/>
            <person name="Fukuda T."/>
            <person name="Manabe T."/>
            <person name="Gomi K."/>
            <person name="Tabuchi M."/>
            <person name="Akimitsu K."/>
            <person name="Kataoka I."/>
        </authorList>
    </citation>
    <scope>NUCLEOTIDE SEQUENCE [LARGE SCALE GENOMIC DNA]</scope>
    <source>
        <strain evidence="3">cv. Fuchu</strain>
    </source>
</reference>
<proteinExistence type="predicted"/>
<feature type="region of interest" description="Disordered" evidence="1">
    <location>
        <begin position="40"/>
        <end position="72"/>
    </location>
</feature>
<evidence type="ECO:0000313" key="3">
    <source>
        <dbReference type="Proteomes" id="UP000585474"/>
    </source>
</evidence>
<name>A0A7J0H7V9_9ERIC</name>